<dbReference type="InterPro" id="IPR032826">
    <property type="entry name" value="FliC_H7"/>
</dbReference>
<feature type="chain" id="PRO_5047505177" description="Flagellin H7-serospecific domain-containing protein" evidence="2">
    <location>
        <begin position="21"/>
        <end position="253"/>
    </location>
</feature>
<sequence length="253" mass="28514">MTIGKKTLAMMLATASICMASCGNKKSGTDVPGANDSTVVNQQKEMPAEGTKNKLSTPDLTLFGLKGNVKAAKIIGLYHDNKQTSMQLGYDDQGRLTRIDTYNISYEKVESGKVTNKKGNKVKRDKDGRITAIDCADGCSEQQGYHFQYGKNKISYTFDSGECTGLYGEEFILDNEGMEKSATCTSNDEYMNWTLEQNYTYTKFDQYGNWTERTVKWTSTVEEYDDFGDEEQNNKVEKTNGSFTQTRNIEYYE</sequence>
<dbReference type="Proteomes" id="UP001193734">
    <property type="component" value="Unassembled WGS sequence"/>
</dbReference>
<evidence type="ECO:0000313" key="4">
    <source>
        <dbReference type="EMBL" id="NPE14726.1"/>
    </source>
</evidence>
<feature type="signal peptide" evidence="2">
    <location>
        <begin position="1"/>
        <end position="20"/>
    </location>
</feature>
<reference evidence="4 5" key="1">
    <citation type="submission" date="2020-05" db="EMBL/GenBank/DDBJ databases">
        <title>Distinct polysaccharide utilization as determinants for interspecies competition between intestinal Prevotella spp.</title>
        <authorList>
            <person name="Galvez E.J.C."/>
            <person name="Iljazovic A."/>
            <person name="Strowig T."/>
        </authorList>
    </citation>
    <scope>NUCLEOTIDE SEQUENCE [LARGE SCALE GENOMIC DNA]</scope>
    <source>
        <strain evidence="4 5">PROD</strain>
    </source>
</reference>
<gene>
    <name evidence="4" type="ORF">HPS55_10410</name>
</gene>
<keyword evidence="5" id="KW-1185">Reference proteome</keyword>
<feature type="compositionally biased region" description="Polar residues" evidence="1">
    <location>
        <begin position="239"/>
        <end position="253"/>
    </location>
</feature>
<organism evidence="4 5">
    <name type="scientific">Xylanibacter rodentium</name>
    <dbReference type="NCBI Taxonomy" id="2736289"/>
    <lineage>
        <taxon>Bacteria</taxon>
        <taxon>Pseudomonadati</taxon>
        <taxon>Bacteroidota</taxon>
        <taxon>Bacteroidia</taxon>
        <taxon>Bacteroidales</taxon>
        <taxon>Prevotellaceae</taxon>
        <taxon>Xylanibacter</taxon>
    </lineage>
</organism>
<evidence type="ECO:0000259" key="3">
    <source>
        <dbReference type="Pfam" id="PF12445"/>
    </source>
</evidence>
<accession>A0ABX2AVX2</accession>
<proteinExistence type="predicted"/>
<feature type="domain" description="Flagellin H7-serospecific" evidence="3">
    <location>
        <begin position="37"/>
        <end position="131"/>
    </location>
</feature>
<evidence type="ECO:0000313" key="5">
    <source>
        <dbReference type="Proteomes" id="UP001193734"/>
    </source>
</evidence>
<dbReference type="Pfam" id="PF12445">
    <property type="entry name" value="FliC"/>
    <property type="match status" value="1"/>
</dbReference>
<dbReference type="EMBL" id="JABKKE010000017">
    <property type="protein sequence ID" value="NPE14726.1"/>
    <property type="molecule type" value="Genomic_DNA"/>
</dbReference>
<feature type="region of interest" description="Disordered" evidence="1">
    <location>
        <begin position="228"/>
        <end position="253"/>
    </location>
</feature>
<keyword evidence="2" id="KW-0732">Signal</keyword>
<dbReference type="GeneID" id="82158176"/>
<dbReference type="RefSeq" id="WP_172324949.1">
    <property type="nucleotide sequence ID" value="NZ_CASGIA010000013.1"/>
</dbReference>
<evidence type="ECO:0000256" key="1">
    <source>
        <dbReference type="SAM" id="MobiDB-lite"/>
    </source>
</evidence>
<name>A0ABX2AVX2_9BACT</name>
<protein>
    <recommendedName>
        <fullName evidence="3">Flagellin H7-serospecific domain-containing protein</fullName>
    </recommendedName>
</protein>
<comment type="caution">
    <text evidence="4">The sequence shown here is derived from an EMBL/GenBank/DDBJ whole genome shotgun (WGS) entry which is preliminary data.</text>
</comment>
<evidence type="ECO:0000256" key="2">
    <source>
        <dbReference type="SAM" id="SignalP"/>
    </source>
</evidence>